<dbReference type="Pfam" id="PF13577">
    <property type="entry name" value="SnoaL_4"/>
    <property type="match status" value="1"/>
</dbReference>
<evidence type="ECO:0000313" key="3">
    <source>
        <dbReference type="Proteomes" id="UP000199034"/>
    </source>
</evidence>
<evidence type="ECO:0000313" key="2">
    <source>
        <dbReference type="EMBL" id="SDE16705.1"/>
    </source>
</evidence>
<name>A0A1G7ART2_9ACTN</name>
<dbReference type="RefSeq" id="WP_090860657.1">
    <property type="nucleotide sequence ID" value="NZ_FMZM01000016.1"/>
</dbReference>
<feature type="domain" description="SnoaL-like" evidence="1">
    <location>
        <begin position="4"/>
        <end position="122"/>
    </location>
</feature>
<gene>
    <name evidence="2" type="ORF">SAMN05421872_11621</name>
</gene>
<dbReference type="InterPro" id="IPR037401">
    <property type="entry name" value="SnoaL-like"/>
</dbReference>
<dbReference type="CDD" id="cd00531">
    <property type="entry name" value="NTF2_like"/>
    <property type="match status" value="1"/>
</dbReference>
<keyword evidence="3" id="KW-1185">Reference proteome</keyword>
<protein>
    <submittedName>
        <fullName evidence="2">SnoaL-like domain-containing protein</fullName>
    </submittedName>
</protein>
<reference evidence="3" key="1">
    <citation type="submission" date="2016-10" db="EMBL/GenBank/DDBJ databases">
        <authorList>
            <person name="Varghese N."/>
            <person name="Submissions S."/>
        </authorList>
    </citation>
    <scope>NUCLEOTIDE SEQUENCE [LARGE SCALE GENOMIC DNA]</scope>
    <source>
        <strain evidence="3">CGMCC 4.6858</strain>
    </source>
</reference>
<dbReference type="AlphaFoldDB" id="A0A1G7ART2"/>
<dbReference type="Gene3D" id="3.10.450.50">
    <property type="match status" value="1"/>
</dbReference>
<proteinExistence type="predicted"/>
<dbReference type="SUPFAM" id="SSF54427">
    <property type="entry name" value="NTF2-like"/>
    <property type="match status" value="1"/>
</dbReference>
<evidence type="ECO:0000259" key="1">
    <source>
        <dbReference type="Pfam" id="PF13577"/>
    </source>
</evidence>
<dbReference type="InterPro" id="IPR032710">
    <property type="entry name" value="NTF2-like_dom_sf"/>
</dbReference>
<dbReference type="Proteomes" id="UP000199034">
    <property type="component" value="Unassembled WGS sequence"/>
</dbReference>
<accession>A0A1G7ART2</accession>
<dbReference type="OrthoDB" id="1492465at2"/>
<sequence length="145" mass="16078">MTDSAREIEDLLLSYAERIDAGDFAGVGALFAHGTLAGQRGSERVQALYEATTRRYDDGTPLTHHAVTNLRVRVDEEAGTAVASSYFTVTQATPTLPLQVVVTGRYADTFRRRDDGWWFDERVMHVDQVGDVSQHLLIDPALLRA</sequence>
<dbReference type="STRING" id="1045774.SAMN05421872_11621"/>
<organism evidence="2 3">
    <name type="scientific">Nocardioides lianchengensis</name>
    <dbReference type="NCBI Taxonomy" id="1045774"/>
    <lineage>
        <taxon>Bacteria</taxon>
        <taxon>Bacillati</taxon>
        <taxon>Actinomycetota</taxon>
        <taxon>Actinomycetes</taxon>
        <taxon>Propionibacteriales</taxon>
        <taxon>Nocardioidaceae</taxon>
        <taxon>Nocardioides</taxon>
    </lineage>
</organism>
<dbReference type="EMBL" id="FMZM01000016">
    <property type="protein sequence ID" value="SDE16705.1"/>
    <property type="molecule type" value="Genomic_DNA"/>
</dbReference>